<dbReference type="InterPro" id="IPR038296">
    <property type="entry name" value="ParD_sf"/>
</dbReference>
<accession>A0A2T1GEC1</accession>
<gene>
    <name evidence="1" type="ORF">C7B77_13925</name>
</gene>
<evidence type="ECO:0000313" key="1">
    <source>
        <dbReference type="EMBL" id="PSB55780.1"/>
    </source>
</evidence>
<protein>
    <submittedName>
        <fullName evidence="1">Transcriptional regulator</fullName>
    </submittedName>
</protein>
<reference evidence="1 2" key="1">
    <citation type="submission" date="2018-03" db="EMBL/GenBank/DDBJ databases">
        <title>The ancient ancestry and fast evolution of plastids.</title>
        <authorList>
            <person name="Moore K.R."/>
            <person name="Magnabosco C."/>
            <person name="Momper L."/>
            <person name="Gold D.A."/>
            <person name="Bosak T."/>
            <person name="Fournier G.P."/>
        </authorList>
    </citation>
    <scope>NUCLEOTIDE SEQUENCE [LARGE SCALE GENOMIC DNA]</scope>
    <source>
        <strain evidence="1 2">CCALA 037</strain>
    </source>
</reference>
<dbReference type="AlphaFoldDB" id="A0A2T1GEC1"/>
<evidence type="ECO:0000313" key="2">
    <source>
        <dbReference type="Proteomes" id="UP000238937"/>
    </source>
</evidence>
<dbReference type="OrthoDB" id="573411at2"/>
<keyword evidence="2" id="KW-1185">Reference proteome</keyword>
<name>A0A2T1GEC1_9CYAN</name>
<dbReference type="InterPro" id="IPR022789">
    <property type="entry name" value="ParD"/>
</dbReference>
<sequence>MSISLTPDREQFIKTKLQAGKYNSAREILEIALKLLDEYDRADSEWSRQVGIKIDEAISASDRTPPIDGETFVNGILERFQQIRQA</sequence>
<comment type="caution">
    <text evidence="1">The sequence shown here is derived from an EMBL/GenBank/DDBJ whole genome shotgun (WGS) entry which is preliminary data.</text>
</comment>
<dbReference type="Gene3D" id="6.10.10.120">
    <property type="entry name" value="Antitoxin ParD1-like"/>
    <property type="match status" value="1"/>
</dbReference>
<proteinExistence type="predicted"/>
<dbReference type="Proteomes" id="UP000238937">
    <property type="component" value="Unassembled WGS sequence"/>
</dbReference>
<organism evidence="1 2">
    <name type="scientific">Chamaesiphon polymorphus CCALA 037</name>
    <dbReference type="NCBI Taxonomy" id="2107692"/>
    <lineage>
        <taxon>Bacteria</taxon>
        <taxon>Bacillati</taxon>
        <taxon>Cyanobacteriota</taxon>
        <taxon>Cyanophyceae</taxon>
        <taxon>Gomontiellales</taxon>
        <taxon>Chamaesiphonaceae</taxon>
        <taxon>Chamaesiphon</taxon>
    </lineage>
</organism>
<dbReference type="RefSeq" id="WP_106305684.1">
    <property type="nucleotide sequence ID" value="NZ_PVWO01000164.1"/>
</dbReference>
<dbReference type="EMBL" id="PVWO01000164">
    <property type="protein sequence ID" value="PSB55780.1"/>
    <property type="molecule type" value="Genomic_DNA"/>
</dbReference>
<dbReference type="Pfam" id="PF03693">
    <property type="entry name" value="ParD_antitoxin"/>
    <property type="match status" value="1"/>
</dbReference>